<accession>A0ABP4XPM5</accession>
<comment type="caution">
    <text evidence="2">The sequence shown here is derived from an EMBL/GenBank/DDBJ whole genome shotgun (WGS) entry which is preliminary data.</text>
</comment>
<dbReference type="Pfam" id="PF03476">
    <property type="entry name" value="MOSC_N"/>
    <property type="match status" value="1"/>
</dbReference>
<dbReference type="PROSITE" id="PS51340">
    <property type="entry name" value="MOSC"/>
    <property type="match status" value="1"/>
</dbReference>
<evidence type="ECO:0000259" key="1">
    <source>
        <dbReference type="PROSITE" id="PS51340"/>
    </source>
</evidence>
<organism evidence="2 3">
    <name type="scientific">Leucobacter iarius</name>
    <dbReference type="NCBI Taxonomy" id="333963"/>
    <lineage>
        <taxon>Bacteria</taxon>
        <taxon>Bacillati</taxon>
        <taxon>Actinomycetota</taxon>
        <taxon>Actinomycetes</taxon>
        <taxon>Micrococcales</taxon>
        <taxon>Microbacteriaceae</taxon>
        <taxon>Leucobacter</taxon>
    </lineage>
</organism>
<evidence type="ECO:0000313" key="2">
    <source>
        <dbReference type="EMBL" id="GAA1790098.1"/>
    </source>
</evidence>
<dbReference type="RefSeq" id="WP_344031765.1">
    <property type="nucleotide sequence ID" value="NZ_BAAAOB010000002.1"/>
</dbReference>
<gene>
    <name evidence="2" type="ORF">GCM10009768_18890</name>
</gene>
<proteinExistence type="predicted"/>
<dbReference type="SUPFAM" id="SSF50800">
    <property type="entry name" value="PK beta-barrel domain-like"/>
    <property type="match status" value="1"/>
</dbReference>
<dbReference type="InterPro" id="IPR011037">
    <property type="entry name" value="Pyrv_Knase-like_insert_dom_sf"/>
</dbReference>
<feature type="domain" description="MOSC" evidence="1">
    <location>
        <begin position="118"/>
        <end position="264"/>
    </location>
</feature>
<dbReference type="Proteomes" id="UP001500851">
    <property type="component" value="Unassembled WGS sequence"/>
</dbReference>
<name>A0ABP4XPM5_9MICO</name>
<dbReference type="InterPro" id="IPR005302">
    <property type="entry name" value="MoCF_Sase_C"/>
</dbReference>
<protein>
    <submittedName>
        <fullName evidence="2">MOSC domain-containing protein</fullName>
    </submittedName>
</protein>
<sequence>MAQVVALYRFPVKGFTQETCEELTIQDDGRVSGDRAFAFRYANALAPRERDGMEIWSKSKGLTRMEYPALAALKLSTDASGERIRIDGPDGLHVDEPLSDDGRERVSAAVTEYLLDSADARGLEAPGRLPLSLLGDADRSRFQDSARGFVSMHSRESLRALESALARPIDDHRFRSNIAIEGVEPWEEISELSRVRIGDLEFAPQEVIGRCLNTHANPETGVRDAEVLTTLTRVIGQAQPTFGRFLLPLHGGGTIRVGDTVELIA</sequence>
<reference evidence="3" key="1">
    <citation type="journal article" date="2019" name="Int. J. Syst. Evol. Microbiol.">
        <title>The Global Catalogue of Microorganisms (GCM) 10K type strain sequencing project: providing services to taxonomists for standard genome sequencing and annotation.</title>
        <authorList>
            <consortium name="The Broad Institute Genomics Platform"/>
            <consortium name="The Broad Institute Genome Sequencing Center for Infectious Disease"/>
            <person name="Wu L."/>
            <person name="Ma J."/>
        </authorList>
    </citation>
    <scope>NUCLEOTIDE SEQUENCE [LARGE SCALE GENOMIC DNA]</scope>
    <source>
        <strain evidence="3">JCM 14736</strain>
    </source>
</reference>
<keyword evidence="3" id="KW-1185">Reference proteome</keyword>
<dbReference type="InterPro" id="IPR005303">
    <property type="entry name" value="MOCOS_middle"/>
</dbReference>
<dbReference type="Pfam" id="PF03473">
    <property type="entry name" value="MOSC"/>
    <property type="match status" value="1"/>
</dbReference>
<dbReference type="EMBL" id="BAAAOB010000002">
    <property type="protein sequence ID" value="GAA1790098.1"/>
    <property type="molecule type" value="Genomic_DNA"/>
</dbReference>
<evidence type="ECO:0000313" key="3">
    <source>
        <dbReference type="Proteomes" id="UP001500851"/>
    </source>
</evidence>